<dbReference type="EC" id="7.2.2.21" evidence="11"/>
<dbReference type="PRINTS" id="PR00941">
    <property type="entry name" value="CDATPASE"/>
</dbReference>
<dbReference type="PANTHER" id="PTHR48085:SF5">
    <property type="entry name" value="CADMIUM_ZINC-TRANSPORTING ATPASE HMA4-RELATED"/>
    <property type="match status" value="1"/>
</dbReference>
<comment type="similarity">
    <text evidence="2 13">Belongs to the cation transport ATPase (P-type) (TC 3.A.3) family. Type IB subfamily.</text>
</comment>
<dbReference type="NCBIfam" id="TIGR01494">
    <property type="entry name" value="ATPase_P-type"/>
    <property type="match status" value="1"/>
</dbReference>
<organism evidence="15 16">
    <name type="scientific">Clostridium lapidicellarium</name>
    <dbReference type="NCBI Taxonomy" id="3240931"/>
    <lineage>
        <taxon>Bacteria</taxon>
        <taxon>Bacillati</taxon>
        <taxon>Bacillota</taxon>
        <taxon>Clostridia</taxon>
        <taxon>Eubacteriales</taxon>
        <taxon>Clostridiaceae</taxon>
        <taxon>Clostridium</taxon>
    </lineage>
</organism>
<dbReference type="InterPro" id="IPR044492">
    <property type="entry name" value="P_typ_ATPase_HD_dom"/>
</dbReference>
<keyword evidence="8" id="KW-1278">Translocase</keyword>
<evidence type="ECO:0000256" key="6">
    <source>
        <dbReference type="ARBA" id="ARBA00022741"/>
    </source>
</evidence>
<feature type="transmembrane region" description="Helical" evidence="13">
    <location>
        <begin position="116"/>
        <end position="133"/>
    </location>
</feature>
<evidence type="ECO:0000256" key="11">
    <source>
        <dbReference type="ARBA" id="ARBA00039103"/>
    </source>
</evidence>
<dbReference type="SUPFAM" id="SSF81665">
    <property type="entry name" value="Calcium ATPase, transmembrane domain M"/>
    <property type="match status" value="1"/>
</dbReference>
<dbReference type="Gene3D" id="3.40.50.1000">
    <property type="entry name" value="HAD superfamily/HAD-like"/>
    <property type="match status" value="1"/>
</dbReference>
<reference evidence="15 16" key="1">
    <citation type="submission" date="2024-08" db="EMBL/GenBank/DDBJ databases">
        <title>Clostridium lapicellarii sp. nov., and Clostridium renhuaiense sp. nov., two species isolated from the mud in a fermentation cellar used for producing sauce-flavour Chinese liquors.</title>
        <authorList>
            <person name="Yang F."/>
            <person name="Wang H."/>
            <person name="Chen L.Q."/>
            <person name="Zhou N."/>
            <person name="Lu J.J."/>
            <person name="Pu X.X."/>
            <person name="Wan B."/>
            <person name="Wang L."/>
            <person name="Liu S.J."/>
        </authorList>
    </citation>
    <scope>NUCLEOTIDE SEQUENCE [LARGE SCALE GENOMIC DNA]</scope>
    <source>
        <strain evidence="15 16">MT-113</strain>
    </source>
</reference>
<evidence type="ECO:0000256" key="5">
    <source>
        <dbReference type="ARBA" id="ARBA00022723"/>
    </source>
</evidence>
<feature type="transmembrane region" description="Helical" evidence="13">
    <location>
        <begin position="371"/>
        <end position="392"/>
    </location>
</feature>
<comment type="catalytic activity">
    <reaction evidence="12">
        <text>Cd(2+)(in) + ATP + H2O = Cd(2+)(out) + ADP + phosphate + H(+)</text>
        <dbReference type="Rhea" id="RHEA:12132"/>
        <dbReference type="ChEBI" id="CHEBI:15377"/>
        <dbReference type="ChEBI" id="CHEBI:15378"/>
        <dbReference type="ChEBI" id="CHEBI:30616"/>
        <dbReference type="ChEBI" id="CHEBI:43474"/>
        <dbReference type="ChEBI" id="CHEBI:48775"/>
        <dbReference type="ChEBI" id="CHEBI:456216"/>
        <dbReference type="EC" id="7.2.2.21"/>
    </reaction>
</comment>
<evidence type="ECO:0000256" key="8">
    <source>
        <dbReference type="ARBA" id="ARBA00022967"/>
    </source>
</evidence>
<comment type="caution">
    <text evidence="15">The sequence shown here is derived from an EMBL/GenBank/DDBJ whole genome shotgun (WGS) entry which is preliminary data.</text>
</comment>
<sequence length="721" mass="78514">MTAGGMSQESENTDARGNSQRREFLLQNLCCANCAGKIENQVKGIPEIKTAYLDFLSKKLVVQLKDEEKLDCVVNKIKDIVSTIEPEVKVLYGGEINELEKNEDSRELGNRRAENIVLGIGVLLYAIAIIFNFQLKVEIALYLISYFIIGKEVLLKAFKNIIKGHVFDENFLMCVATIGALSIRQFPEAIAVMLFYKIGEYFEDKAVDHSRRSISDLMNIKPDFANVKINGEMIKVVPEKINVGDMILIKPGEKVPLDGRIVEGSSMVDTSALTGESVPRSVSSGDEILSGFINKNGVLSVKVTKEFGQSTAARILDLVQNAGSKKAPTENFITKFARYYTPIIVILAIVLAVLPPVFISGEIFSTWLYRALIFLVVSCPCALVISIPLGFFGGIGSASRNGILVKGGNYLEALNNVNTVVFDKTGTLTKGVFEVTDIKAFGDFGKEEVLKYASYAESYSNHPISTSILKAYSGKIKRDLIKNCNEVPGKGVEAVVDGVQVSVGSRNLMLDKGIPVKEVQQMGTVVHVAVGHEYAGYIVISDEIKKDSRETVENLKRMGIEKVVMLTGDSYSAGEKAAENIGVDEVYAELLPDDKVKKLEEIYDRNHGRNKLAFVGDGINDAPVLARSDVGVAMGGIGSDAAIEAADVVIMTDEPSKIPVAIKIARKTKKIVTQNIVFALGVKLVILILGALGMANMWEAVFADVGVAIIAVLNSMRTLRF</sequence>
<keyword evidence="6 13" id="KW-0547">Nucleotide-binding</keyword>
<gene>
    <name evidence="15" type="ORF">AB8S09_09695</name>
</gene>
<evidence type="ECO:0000256" key="1">
    <source>
        <dbReference type="ARBA" id="ARBA00004141"/>
    </source>
</evidence>
<dbReference type="PROSITE" id="PS50846">
    <property type="entry name" value="HMA_2"/>
    <property type="match status" value="1"/>
</dbReference>
<dbReference type="InterPro" id="IPR001757">
    <property type="entry name" value="P_typ_ATPase"/>
</dbReference>
<dbReference type="CDD" id="cd07548">
    <property type="entry name" value="P-type_ATPase-Cd_Zn_Co_like"/>
    <property type="match status" value="1"/>
</dbReference>
<dbReference type="InterPro" id="IPR008250">
    <property type="entry name" value="ATPase_P-typ_transduc_dom_A_sf"/>
</dbReference>
<feature type="transmembrane region" description="Helical" evidence="13">
    <location>
        <begin position="139"/>
        <end position="158"/>
    </location>
</feature>
<evidence type="ECO:0000256" key="7">
    <source>
        <dbReference type="ARBA" id="ARBA00022840"/>
    </source>
</evidence>
<dbReference type="Pfam" id="PF00702">
    <property type="entry name" value="Hydrolase"/>
    <property type="match status" value="1"/>
</dbReference>
<dbReference type="NCBIfam" id="TIGR01525">
    <property type="entry name" value="ATPase-IB_hvy"/>
    <property type="match status" value="1"/>
</dbReference>
<dbReference type="CDD" id="cd00371">
    <property type="entry name" value="HMA"/>
    <property type="match status" value="1"/>
</dbReference>
<dbReference type="SFLD" id="SFLDS00003">
    <property type="entry name" value="Haloacid_Dehalogenase"/>
    <property type="match status" value="1"/>
</dbReference>
<evidence type="ECO:0000256" key="4">
    <source>
        <dbReference type="ARBA" id="ARBA00022692"/>
    </source>
</evidence>
<dbReference type="PANTHER" id="PTHR48085">
    <property type="entry name" value="CADMIUM/ZINC-TRANSPORTING ATPASE HMA2-RELATED"/>
    <property type="match status" value="1"/>
</dbReference>
<evidence type="ECO:0000256" key="12">
    <source>
        <dbReference type="ARBA" id="ARBA00049338"/>
    </source>
</evidence>
<keyword evidence="16" id="KW-1185">Reference proteome</keyword>
<dbReference type="SUPFAM" id="SSF55008">
    <property type="entry name" value="HMA, heavy metal-associated domain"/>
    <property type="match status" value="1"/>
</dbReference>
<keyword evidence="7 13" id="KW-0067">ATP-binding</keyword>
<dbReference type="PRINTS" id="PR00119">
    <property type="entry name" value="CATATPASE"/>
</dbReference>
<dbReference type="SUPFAM" id="SSF56784">
    <property type="entry name" value="HAD-like"/>
    <property type="match status" value="1"/>
</dbReference>
<evidence type="ECO:0000256" key="3">
    <source>
        <dbReference type="ARBA" id="ARBA00022539"/>
    </source>
</evidence>
<dbReference type="InterPro" id="IPR051014">
    <property type="entry name" value="Cation_Transport_ATPase_IB"/>
</dbReference>
<keyword evidence="4 13" id="KW-0812">Transmembrane</keyword>
<keyword evidence="9 13" id="KW-1133">Transmembrane helix</keyword>
<dbReference type="InterPro" id="IPR023299">
    <property type="entry name" value="ATPase_P-typ_cyto_dom_N"/>
</dbReference>
<dbReference type="Gene3D" id="2.70.150.10">
    <property type="entry name" value="Calcium-transporting ATPase, cytoplasmic transduction domain A"/>
    <property type="match status" value="1"/>
</dbReference>
<protein>
    <recommendedName>
        <fullName evidence="11">Cd(2+)-exporting ATPase</fullName>
        <ecNumber evidence="11">7.2.2.21</ecNumber>
    </recommendedName>
</protein>
<dbReference type="PROSITE" id="PS00154">
    <property type="entry name" value="ATPASE_E1_E2"/>
    <property type="match status" value="1"/>
</dbReference>
<dbReference type="RefSeq" id="WP_369869060.1">
    <property type="nucleotide sequence ID" value="NZ_JBGFFE010000013.1"/>
</dbReference>
<dbReference type="Pfam" id="PF00403">
    <property type="entry name" value="HMA"/>
    <property type="match status" value="1"/>
</dbReference>
<dbReference type="InterPro" id="IPR023214">
    <property type="entry name" value="HAD_sf"/>
</dbReference>
<evidence type="ECO:0000259" key="14">
    <source>
        <dbReference type="PROSITE" id="PS50846"/>
    </source>
</evidence>
<feature type="transmembrane region" description="Helical" evidence="13">
    <location>
        <begin position="676"/>
        <end position="695"/>
    </location>
</feature>
<dbReference type="InterPro" id="IPR059000">
    <property type="entry name" value="ATPase_P-type_domA"/>
</dbReference>
<keyword evidence="5 13" id="KW-0479">Metal-binding</keyword>
<evidence type="ECO:0000256" key="10">
    <source>
        <dbReference type="ARBA" id="ARBA00023136"/>
    </source>
</evidence>
<name>A0ABV4DYG7_9CLOT</name>
<evidence type="ECO:0000256" key="13">
    <source>
        <dbReference type="RuleBase" id="RU362081"/>
    </source>
</evidence>
<dbReference type="Gene3D" id="3.40.1110.10">
    <property type="entry name" value="Calcium-transporting ATPase, cytoplasmic domain N"/>
    <property type="match status" value="1"/>
</dbReference>
<dbReference type="InterPro" id="IPR036412">
    <property type="entry name" value="HAD-like_sf"/>
</dbReference>
<proteinExistence type="inferred from homology"/>
<dbReference type="Pfam" id="PF00122">
    <property type="entry name" value="E1-E2_ATPase"/>
    <property type="match status" value="1"/>
</dbReference>
<evidence type="ECO:0000313" key="15">
    <source>
        <dbReference type="EMBL" id="MEY8763908.1"/>
    </source>
</evidence>
<keyword evidence="13" id="KW-1003">Cell membrane</keyword>
<feature type="domain" description="HMA" evidence="14">
    <location>
        <begin position="20"/>
        <end position="89"/>
    </location>
</feature>
<dbReference type="NCBIfam" id="TIGR01512">
    <property type="entry name" value="ATPase-IB2_Cd"/>
    <property type="match status" value="1"/>
</dbReference>
<keyword evidence="10 13" id="KW-0472">Membrane</keyword>
<dbReference type="SFLD" id="SFLDF00027">
    <property type="entry name" value="p-type_atpase"/>
    <property type="match status" value="1"/>
</dbReference>
<dbReference type="InterPro" id="IPR018303">
    <property type="entry name" value="ATPase_P-typ_P_site"/>
</dbReference>
<dbReference type="SUPFAM" id="SSF81653">
    <property type="entry name" value="Calcium ATPase, transduction domain A"/>
    <property type="match status" value="1"/>
</dbReference>
<dbReference type="InterPro" id="IPR006121">
    <property type="entry name" value="HMA_dom"/>
</dbReference>
<dbReference type="InterPro" id="IPR023298">
    <property type="entry name" value="ATPase_P-typ_TM_dom_sf"/>
</dbReference>
<accession>A0ABV4DYG7</accession>
<dbReference type="Proteomes" id="UP001565220">
    <property type="component" value="Unassembled WGS sequence"/>
</dbReference>
<keyword evidence="3" id="KW-0104">Cadmium</keyword>
<dbReference type="Gene3D" id="3.30.70.100">
    <property type="match status" value="1"/>
</dbReference>
<comment type="subcellular location">
    <subcellularLocation>
        <location evidence="13">Cell membrane</location>
    </subcellularLocation>
    <subcellularLocation>
        <location evidence="1">Membrane</location>
        <topology evidence="1">Multi-pass membrane protein</topology>
    </subcellularLocation>
</comment>
<feature type="transmembrane region" description="Helical" evidence="13">
    <location>
        <begin position="339"/>
        <end position="359"/>
    </location>
</feature>
<evidence type="ECO:0000313" key="16">
    <source>
        <dbReference type="Proteomes" id="UP001565220"/>
    </source>
</evidence>
<evidence type="ECO:0000256" key="9">
    <source>
        <dbReference type="ARBA" id="ARBA00022989"/>
    </source>
</evidence>
<dbReference type="SFLD" id="SFLDG00002">
    <property type="entry name" value="C1.7:_P-type_atpase_like"/>
    <property type="match status" value="1"/>
</dbReference>
<dbReference type="EMBL" id="JBGFFE010000013">
    <property type="protein sequence ID" value="MEY8763908.1"/>
    <property type="molecule type" value="Genomic_DNA"/>
</dbReference>
<dbReference type="InterPro" id="IPR027256">
    <property type="entry name" value="P-typ_ATPase_IB"/>
</dbReference>
<dbReference type="InterPro" id="IPR036163">
    <property type="entry name" value="HMA_dom_sf"/>
</dbReference>
<evidence type="ECO:0000256" key="2">
    <source>
        <dbReference type="ARBA" id="ARBA00006024"/>
    </source>
</evidence>